<sequence>MIRMPDRNALDNARRLRPAVLALGSNLGDRGELLRAAVDALRATGGIEVRAVSPVVESVALKLDGADASAPRYLNAVVLVDTLLTPAELLAEAHRIEAEHGRVREERWGDRTLDIDIVDYDGLESADPELTLPHPRAAERAFVLAPWLAVDPDAAVPGVGRVDALLAAIGDDTVRAEGVEL</sequence>
<comment type="catalytic activity">
    <reaction evidence="1">
        <text>6-hydroxymethyl-7,8-dihydropterin + ATP = (7,8-dihydropterin-6-yl)methyl diphosphate + AMP + H(+)</text>
        <dbReference type="Rhea" id="RHEA:11412"/>
        <dbReference type="ChEBI" id="CHEBI:15378"/>
        <dbReference type="ChEBI" id="CHEBI:30616"/>
        <dbReference type="ChEBI" id="CHEBI:44841"/>
        <dbReference type="ChEBI" id="CHEBI:72950"/>
        <dbReference type="ChEBI" id="CHEBI:456215"/>
        <dbReference type="EC" id="2.7.6.3"/>
    </reaction>
</comment>
<evidence type="ECO:0000256" key="3">
    <source>
        <dbReference type="ARBA" id="ARBA00013253"/>
    </source>
</evidence>
<evidence type="ECO:0000313" key="11">
    <source>
        <dbReference type="Proteomes" id="UP001415169"/>
    </source>
</evidence>
<evidence type="ECO:0000313" key="10">
    <source>
        <dbReference type="EMBL" id="GAA4160875.1"/>
    </source>
</evidence>
<keyword evidence="5" id="KW-0547">Nucleotide-binding</keyword>
<evidence type="ECO:0000256" key="6">
    <source>
        <dbReference type="ARBA" id="ARBA00022777"/>
    </source>
</evidence>
<keyword evidence="4" id="KW-0808">Transferase</keyword>
<dbReference type="EMBL" id="BAABBV010000001">
    <property type="protein sequence ID" value="GAA4160875.1"/>
    <property type="molecule type" value="Genomic_DNA"/>
</dbReference>
<dbReference type="CDD" id="cd00483">
    <property type="entry name" value="HPPK"/>
    <property type="match status" value="1"/>
</dbReference>
<organism evidence="10 11">
    <name type="scientific">Gryllotalpicola daejeonensis</name>
    <dbReference type="NCBI Taxonomy" id="993087"/>
    <lineage>
        <taxon>Bacteria</taxon>
        <taxon>Bacillati</taxon>
        <taxon>Actinomycetota</taxon>
        <taxon>Actinomycetes</taxon>
        <taxon>Micrococcales</taxon>
        <taxon>Microbacteriaceae</taxon>
        <taxon>Gryllotalpicola</taxon>
    </lineage>
</organism>
<keyword evidence="8" id="KW-0289">Folate biosynthesis</keyword>
<keyword evidence="6" id="KW-0418">Kinase</keyword>
<evidence type="ECO:0000256" key="4">
    <source>
        <dbReference type="ARBA" id="ARBA00022679"/>
    </source>
</evidence>
<reference evidence="10" key="2">
    <citation type="submission" date="2023-12" db="EMBL/GenBank/DDBJ databases">
        <authorList>
            <person name="Sun Q."/>
            <person name="Inoue M."/>
        </authorList>
    </citation>
    <scope>NUCLEOTIDE SEQUENCE</scope>
    <source>
        <strain evidence="10">JCM 17590</strain>
    </source>
</reference>
<dbReference type="EC" id="2.7.6.3" evidence="3"/>
<dbReference type="PANTHER" id="PTHR43071">
    <property type="entry name" value="2-AMINO-4-HYDROXY-6-HYDROXYMETHYLDIHYDROPTERIDINE PYROPHOSPHOKINASE"/>
    <property type="match status" value="1"/>
</dbReference>
<dbReference type="NCBIfam" id="TIGR01498">
    <property type="entry name" value="folK"/>
    <property type="match status" value="1"/>
</dbReference>
<dbReference type="Proteomes" id="UP001415169">
    <property type="component" value="Unassembled WGS sequence"/>
</dbReference>
<comment type="caution">
    <text evidence="10">The sequence shown here is derived from an EMBL/GenBank/DDBJ whole genome shotgun (WGS) entry which is preliminary data.</text>
</comment>
<dbReference type="InterPro" id="IPR000550">
    <property type="entry name" value="Hppk"/>
</dbReference>
<evidence type="ECO:0000256" key="1">
    <source>
        <dbReference type="ARBA" id="ARBA00000198"/>
    </source>
</evidence>
<protein>
    <recommendedName>
        <fullName evidence="3">2-amino-4-hydroxy-6-hydroxymethyldihydropteridine diphosphokinase</fullName>
        <ecNumber evidence="3">2.7.6.3</ecNumber>
    </recommendedName>
</protein>
<gene>
    <name evidence="10" type="primary">folK</name>
    <name evidence="10" type="ORF">GCM10022286_17590</name>
</gene>
<reference evidence="10" key="1">
    <citation type="journal article" date="2014" name="Int. J. Syst. Evol. Microbiol.">
        <title>Complete genome of a new Firmicutes species belonging to the dominant human colonic microbiota ('Ruminococcus bicirculans') reveals two chromosomes and a selective capacity to utilize plant glucans.</title>
        <authorList>
            <consortium name="NISC Comparative Sequencing Program"/>
            <person name="Wegmann U."/>
            <person name="Louis P."/>
            <person name="Goesmann A."/>
            <person name="Henrissat B."/>
            <person name="Duncan S.H."/>
            <person name="Flint H.J."/>
        </authorList>
    </citation>
    <scope>NUCLEOTIDE SEQUENCE</scope>
    <source>
        <strain evidence="10">JCM 17590</strain>
    </source>
</reference>
<comment type="pathway">
    <text evidence="2">Cofactor biosynthesis; tetrahydrofolate biosynthesis; 2-amino-4-hydroxy-6-hydroxymethyl-7,8-dihydropteridine diphosphate from 7,8-dihydroneopterin triphosphate: step 4/4.</text>
</comment>
<dbReference type="Gene3D" id="3.30.70.560">
    <property type="entry name" value="7,8-Dihydro-6-hydroxymethylpterin-pyrophosphokinase HPPK"/>
    <property type="match status" value="1"/>
</dbReference>
<feature type="domain" description="7,8-dihydro-6-hydroxymethylpterin-pyrophosphokinase" evidence="9">
    <location>
        <begin position="20"/>
        <end position="152"/>
    </location>
</feature>
<evidence type="ECO:0000256" key="8">
    <source>
        <dbReference type="ARBA" id="ARBA00022909"/>
    </source>
</evidence>
<keyword evidence="7" id="KW-0067">ATP-binding</keyword>
<keyword evidence="11" id="KW-1185">Reference proteome</keyword>
<evidence type="ECO:0000256" key="7">
    <source>
        <dbReference type="ARBA" id="ARBA00022840"/>
    </source>
</evidence>
<dbReference type="SUPFAM" id="SSF55083">
    <property type="entry name" value="6-hydroxymethyl-7,8-dihydropterin pyrophosphokinase, HPPK"/>
    <property type="match status" value="1"/>
</dbReference>
<dbReference type="InterPro" id="IPR035907">
    <property type="entry name" value="Hppk_sf"/>
</dbReference>
<dbReference type="PANTHER" id="PTHR43071:SF1">
    <property type="entry name" value="2-AMINO-4-HYDROXY-6-HYDROXYMETHYLDIHYDROPTERIDINE PYROPHOSPHOKINASE"/>
    <property type="match status" value="1"/>
</dbReference>
<proteinExistence type="predicted"/>
<accession>A0ABP7ZK05</accession>
<dbReference type="Pfam" id="PF01288">
    <property type="entry name" value="HPPK"/>
    <property type="match status" value="1"/>
</dbReference>
<name>A0ABP7ZK05_9MICO</name>
<evidence type="ECO:0000259" key="9">
    <source>
        <dbReference type="Pfam" id="PF01288"/>
    </source>
</evidence>
<evidence type="ECO:0000256" key="2">
    <source>
        <dbReference type="ARBA" id="ARBA00005051"/>
    </source>
</evidence>
<evidence type="ECO:0000256" key="5">
    <source>
        <dbReference type="ARBA" id="ARBA00022741"/>
    </source>
</evidence>